<dbReference type="InterPro" id="IPR032710">
    <property type="entry name" value="NTF2-like_dom_sf"/>
</dbReference>
<dbReference type="InterPro" id="IPR009959">
    <property type="entry name" value="Cyclase_SnoaL-like"/>
</dbReference>
<comment type="caution">
    <text evidence="1">The sequence shown here is derived from an EMBL/GenBank/DDBJ whole genome shotgun (WGS) entry which is preliminary data.</text>
</comment>
<dbReference type="Proteomes" id="UP000475385">
    <property type="component" value="Unassembled WGS sequence"/>
</dbReference>
<organism evidence="1 2">
    <name type="scientific">Falsiroseomonas algicola</name>
    <dbReference type="NCBI Taxonomy" id="2716930"/>
    <lineage>
        <taxon>Bacteria</taxon>
        <taxon>Pseudomonadati</taxon>
        <taxon>Pseudomonadota</taxon>
        <taxon>Alphaproteobacteria</taxon>
        <taxon>Acetobacterales</taxon>
        <taxon>Roseomonadaceae</taxon>
        <taxon>Falsiroseomonas</taxon>
    </lineage>
</organism>
<proteinExistence type="predicted"/>
<reference evidence="1 2" key="2">
    <citation type="submission" date="2020-03" db="EMBL/GenBank/DDBJ databases">
        <title>Roseomonas stagni sp. nov., isolated from pond water in Japan.</title>
        <authorList>
            <person name="Furuhata K."/>
            <person name="Miyamoto H."/>
            <person name="Goto K."/>
        </authorList>
    </citation>
    <scope>NUCLEOTIDE SEQUENCE [LARGE SCALE GENOMIC DNA]</scope>
    <source>
        <strain evidence="1 2">PeD5</strain>
    </source>
</reference>
<sequence>MATRGTLNRIRALHRAWNDRRWQDYAALLAEDCITHVSGIPAPQGKAEQLAWAQSFCAAFPDCRIVTDGYLQLFASHDGARSVAVTRLVGHAVCRPPLLDGMLLEPFRRGFDVTLTVIAHWRDGKVVVQHSHLDTETMRRQLRVVPDPLAGGAAPSPPPPDGMT</sequence>
<dbReference type="SUPFAM" id="SSF54427">
    <property type="entry name" value="NTF2-like"/>
    <property type="match status" value="1"/>
</dbReference>
<dbReference type="Pfam" id="PF07366">
    <property type="entry name" value="SnoaL"/>
    <property type="match status" value="1"/>
</dbReference>
<evidence type="ECO:0000313" key="2">
    <source>
        <dbReference type="Proteomes" id="UP000475385"/>
    </source>
</evidence>
<dbReference type="AlphaFoldDB" id="A0A6M1LEG5"/>
<evidence type="ECO:0000313" key="1">
    <source>
        <dbReference type="EMBL" id="NGM18698.1"/>
    </source>
</evidence>
<reference evidence="1 2" key="1">
    <citation type="submission" date="2020-02" db="EMBL/GenBank/DDBJ databases">
        <authorList>
            <person name="Kim H.M."/>
            <person name="Jeon C.O."/>
        </authorList>
    </citation>
    <scope>NUCLEOTIDE SEQUENCE [LARGE SCALE GENOMIC DNA]</scope>
    <source>
        <strain evidence="1 2">PeD5</strain>
    </source>
</reference>
<accession>A0A6M1LEG5</accession>
<dbReference type="Gene3D" id="3.10.450.50">
    <property type="match status" value="1"/>
</dbReference>
<dbReference type="EMBL" id="JAAIKB010000001">
    <property type="protein sequence ID" value="NGM18698.1"/>
    <property type="molecule type" value="Genomic_DNA"/>
</dbReference>
<dbReference type="GO" id="GO:0030638">
    <property type="term" value="P:polyketide metabolic process"/>
    <property type="evidence" value="ECO:0007669"/>
    <property type="project" value="InterPro"/>
</dbReference>
<dbReference type="RefSeq" id="WP_164692579.1">
    <property type="nucleotide sequence ID" value="NZ_JAAIKB010000001.1"/>
</dbReference>
<keyword evidence="2" id="KW-1185">Reference proteome</keyword>
<gene>
    <name evidence="1" type="ORF">G3576_01645</name>
</gene>
<protein>
    <submittedName>
        <fullName evidence="1">Ester cyclase</fullName>
    </submittedName>
</protein>
<name>A0A6M1LEG5_9PROT</name>